<dbReference type="GO" id="GO:0006310">
    <property type="term" value="P:DNA recombination"/>
    <property type="evidence" value="ECO:0007669"/>
    <property type="project" value="UniProtKB-KW"/>
</dbReference>
<dbReference type="SUPFAM" id="SSF56349">
    <property type="entry name" value="DNA breaking-rejoining enzymes"/>
    <property type="match status" value="1"/>
</dbReference>
<dbReference type="GO" id="GO:0003677">
    <property type="term" value="F:DNA binding"/>
    <property type="evidence" value="ECO:0007669"/>
    <property type="project" value="UniProtKB-KW"/>
</dbReference>
<dbReference type="EMBL" id="JACGCI010000143">
    <property type="protein sequence ID" value="KAF6743494.1"/>
    <property type="molecule type" value="Genomic_DNA"/>
</dbReference>
<evidence type="ECO:0000256" key="2">
    <source>
        <dbReference type="ARBA" id="ARBA00023172"/>
    </source>
</evidence>
<organism evidence="3 4">
    <name type="scientific">Ephemerocybe angulata</name>
    <dbReference type="NCBI Taxonomy" id="980116"/>
    <lineage>
        <taxon>Eukaryota</taxon>
        <taxon>Fungi</taxon>
        <taxon>Dikarya</taxon>
        <taxon>Basidiomycota</taxon>
        <taxon>Agaricomycotina</taxon>
        <taxon>Agaricomycetes</taxon>
        <taxon>Agaricomycetidae</taxon>
        <taxon>Agaricales</taxon>
        <taxon>Agaricineae</taxon>
        <taxon>Psathyrellaceae</taxon>
        <taxon>Ephemerocybe</taxon>
    </lineage>
</organism>
<evidence type="ECO:0008006" key="5">
    <source>
        <dbReference type="Google" id="ProtNLM"/>
    </source>
</evidence>
<dbReference type="InterPro" id="IPR011010">
    <property type="entry name" value="DNA_brk_join_enz"/>
</dbReference>
<gene>
    <name evidence="3" type="ORF">DFP72DRAFT_827745</name>
</gene>
<dbReference type="InterPro" id="IPR010998">
    <property type="entry name" value="Integrase_recombinase_N"/>
</dbReference>
<dbReference type="Proteomes" id="UP000521943">
    <property type="component" value="Unassembled WGS sequence"/>
</dbReference>
<protein>
    <recommendedName>
        <fullName evidence="5">Tyr recombinase domain-containing protein</fullName>
    </recommendedName>
</protein>
<comment type="caution">
    <text evidence="3">The sequence shown here is derived from an EMBL/GenBank/DDBJ whole genome shotgun (WGS) entry which is preliminary data.</text>
</comment>
<dbReference type="OrthoDB" id="5598396at2759"/>
<keyword evidence="1" id="KW-0238">DNA-binding</keyword>
<dbReference type="PANTHER" id="PTHR34605">
    <property type="entry name" value="PHAGE_INTEGRASE DOMAIN-CONTAINING PROTEIN"/>
    <property type="match status" value="1"/>
</dbReference>
<dbReference type="Gene3D" id="1.10.443.10">
    <property type="entry name" value="Intergrase catalytic core"/>
    <property type="match status" value="1"/>
</dbReference>
<dbReference type="PANTHER" id="PTHR34605:SF4">
    <property type="entry name" value="DNA ADENINE METHYLTRANSFERASE"/>
    <property type="match status" value="1"/>
</dbReference>
<evidence type="ECO:0000313" key="4">
    <source>
        <dbReference type="Proteomes" id="UP000521943"/>
    </source>
</evidence>
<keyword evidence="4" id="KW-1185">Reference proteome</keyword>
<dbReference type="InterPro" id="IPR052925">
    <property type="entry name" value="Phage_Integrase-like_Recomb"/>
</dbReference>
<dbReference type="AlphaFoldDB" id="A0A8H6LVB2"/>
<keyword evidence="2" id="KW-0233">DNA recombination</keyword>
<name>A0A8H6LVB2_9AGAR</name>
<proteinExistence type="predicted"/>
<evidence type="ECO:0000256" key="1">
    <source>
        <dbReference type="ARBA" id="ARBA00023125"/>
    </source>
</evidence>
<dbReference type="GO" id="GO:0015074">
    <property type="term" value="P:DNA integration"/>
    <property type="evidence" value="ECO:0007669"/>
    <property type="project" value="InterPro"/>
</dbReference>
<accession>A0A8H6LVB2</accession>
<reference evidence="3 4" key="1">
    <citation type="submission" date="2020-07" db="EMBL/GenBank/DDBJ databases">
        <title>Comparative genomics of pyrophilous fungi reveals a link between fire events and developmental genes.</title>
        <authorList>
            <consortium name="DOE Joint Genome Institute"/>
            <person name="Steindorff A.S."/>
            <person name="Carver A."/>
            <person name="Calhoun S."/>
            <person name="Stillman K."/>
            <person name="Liu H."/>
            <person name="Lipzen A."/>
            <person name="Pangilinan J."/>
            <person name="Labutti K."/>
            <person name="Bruns T.D."/>
            <person name="Grigoriev I.V."/>
        </authorList>
    </citation>
    <scope>NUCLEOTIDE SEQUENCE [LARGE SCALE GENOMIC DNA]</scope>
    <source>
        <strain evidence="3 4">CBS 144469</strain>
    </source>
</reference>
<dbReference type="InterPro" id="IPR013762">
    <property type="entry name" value="Integrase-like_cat_sf"/>
</dbReference>
<evidence type="ECO:0000313" key="3">
    <source>
        <dbReference type="EMBL" id="KAF6743494.1"/>
    </source>
</evidence>
<dbReference type="Gene3D" id="1.10.150.130">
    <property type="match status" value="1"/>
</dbReference>
<sequence>MPLPALQERLHFLLANAIEKSTKLGYSTGARSYINFCAAHNLPIDPTPSTLALYIAYTSLHHGSGPKYLTGARHFLKSSFPDFDTNRAHPSVQAAIRGSKKVRADPVTRKLPLRTSHLSTFLDTARATGSYDDLLFITIVSCCFYGCHRSGELVQSNDKRLRDPRKTIRRSSLIFSDGRAQYRLPYHKADPFYRGSDVAFIKQEIADPVALLKEYSARRDALHDALPYLFLREDGSPPDRTWFDLKFFAVVDRRYYGGHSLRAGGATFFAGLGLPEDIIMALGRWSSQAWRIYVRENPAVRAELILASMASQHHPT</sequence>